<organism evidence="6 7">
    <name type="scientific">Geopseudomonas sagittaria</name>
    <dbReference type="NCBI Taxonomy" id="1135990"/>
    <lineage>
        <taxon>Bacteria</taxon>
        <taxon>Pseudomonadati</taxon>
        <taxon>Pseudomonadota</taxon>
        <taxon>Gammaproteobacteria</taxon>
        <taxon>Pseudomonadales</taxon>
        <taxon>Pseudomonadaceae</taxon>
        <taxon>Geopseudomonas</taxon>
    </lineage>
</organism>
<evidence type="ECO:0000256" key="4">
    <source>
        <dbReference type="ARBA" id="ARBA00023163"/>
    </source>
</evidence>
<evidence type="ECO:0000256" key="2">
    <source>
        <dbReference type="ARBA" id="ARBA00023015"/>
    </source>
</evidence>
<dbReference type="InterPro" id="IPR005119">
    <property type="entry name" value="LysR_subst-bd"/>
</dbReference>
<evidence type="ECO:0000256" key="3">
    <source>
        <dbReference type="ARBA" id="ARBA00023125"/>
    </source>
</evidence>
<dbReference type="FunFam" id="1.10.10.10:FF:000001">
    <property type="entry name" value="LysR family transcriptional regulator"/>
    <property type="match status" value="1"/>
</dbReference>
<protein>
    <submittedName>
        <fullName evidence="6">DNA-binding transcriptional regulator, LysR family</fullName>
    </submittedName>
</protein>
<dbReference type="GO" id="GO:0003677">
    <property type="term" value="F:DNA binding"/>
    <property type="evidence" value="ECO:0007669"/>
    <property type="project" value="UniProtKB-KW"/>
</dbReference>
<dbReference type="AlphaFoldDB" id="A0A1I5TC95"/>
<dbReference type="PANTHER" id="PTHR30346:SF0">
    <property type="entry name" value="HCA OPERON TRANSCRIPTIONAL ACTIVATOR HCAR"/>
    <property type="match status" value="1"/>
</dbReference>
<dbReference type="InterPro" id="IPR000847">
    <property type="entry name" value="LysR_HTH_N"/>
</dbReference>
<dbReference type="InterPro" id="IPR036390">
    <property type="entry name" value="WH_DNA-bd_sf"/>
</dbReference>
<evidence type="ECO:0000256" key="1">
    <source>
        <dbReference type="ARBA" id="ARBA00009437"/>
    </source>
</evidence>
<evidence type="ECO:0000259" key="5">
    <source>
        <dbReference type="PROSITE" id="PS50931"/>
    </source>
</evidence>
<accession>A0A1I5TC95</accession>
<evidence type="ECO:0000313" key="6">
    <source>
        <dbReference type="EMBL" id="SFP80451.1"/>
    </source>
</evidence>
<dbReference type="EMBL" id="FOXM01000006">
    <property type="protein sequence ID" value="SFP80451.1"/>
    <property type="molecule type" value="Genomic_DNA"/>
</dbReference>
<keyword evidence="4" id="KW-0804">Transcription</keyword>
<dbReference type="SUPFAM" id="SSF53850">
    <property type="entry name" value="Periplasmic binding protein-like II"/>
    <property type="match status" value="1"/>
</dbReference>
<dbReference type="PROSITE" id="PS50931">
    <property type="entry name" value="HTH_LYSR"/>
    <property type="match status" value="1"/>
</dbReference>
<dbReference type="Proteomes" id="UP000243084">
    <property type="component" value="Unassembled WGS sequence"/>
</dbReference>
<dbReference type="RefSeq" id="WP_092430423.1">
    <property type="nucleotide sequence ID" value="NZ_FOXM01000006.1"/>
</dbReference>
<proteinExistence type="inferred from homology"/>
<comment type="similarity">
    <text evidence="1">Belongs to the LysR transcriptional regulatory family.</text>
</comment>
<keyword evidence="3 6" id="KW-0238">DNA-binding</keyword>
<dbReference type="GO" id="GO:0032993">
    <property type="term" value="C:protein-DNA complex"/>
    <property type="evidence" value="ECO:0007669"/>
    <property type="project" value="TreeGrafter"/>
</dbReference>
<sequence>MDLRHLRYFIAVAEEQNIGRAAARLHISQPPLTRQIQQLEEELGVQLFIRTPRGMELTPAGELLLEEARNIRSVVEQATERTQRAGQGKLGRLDIGIFGSAIIDIIPKVLAEFRAAYPEVKVVLHSMNKNEQIEALRQRRISVGFNRIITPLPDISSELVATESLLLAISASHPLAQQAVVPFAALAEHPLVLFPTGSRPSFIDRVIGLCQQAGFVPQVSQEVGDIVTAVALVASGFGACLVSESTAVLALPGVVYRPLSGLPDNARIDLSCMSRSDDRSPILAAFIGVVRAYRERTAGADA</sequence>
<dbReference type="Pfam" id="PF03466">
    <property type="entry name" value="LysR_substrate"/>
    <property type="match status" value="1"/>
</dbReference>
<feature type="domain" description="HTH lysR-type" evidence="5">
    <location>
        <begin position="1"/>
        <end position="58"/>
    </location>
</feature>
<gene>
    <name evidence="6" type="ORF">SAMN05216229_10618</name>
</gene>
<evidence type="ECO:0000313" key="7">
    <source>
        <dbReference type="Proteomes" id="UP000243084"/>
    </source>
</evidence>
<dbReference type="Pfam" id="PF00126">
    <property type="entry name" value="HTH_1"/>
    <property type="match status" value="1"/>
</dbReference>
<name>A0A1I5TC95_9GAMM</name>
<keyword evidence="7" id="KW-1185">Reference proteome</keyword>
<keyword evidence="2" id="KW-0805">Transcription regulation</keyword>
<dbReference type="PANTHER" id="PTHR30346">
    <property type="entry name" value="TRANSCRIPTIONAL DUAL REGULATOR HCAR-RELATED"/>
    <property type="match status" value="1"/>
</dbReference>
<dbReference type="PRINTS" id="PR00039">
    <property type="entry name" value="HTHLYSR"/>
</dbReference>
<dbReference type="Gene3D" id="1.10.10.10">
    <property type="entry name" value="Winged helix-like DNA-binding domain superfamily/Winged helix DNA-binding domain"/>
    <property type="match status" value="1"/>
</dbReference>
<dbReference type="OrthoDB" id="5289754at2"/>
<dbReference type="InterPro" id="IPR036388">
    <property type="entry name" value="WH-like_DNA-bd_sf"/>
</dbReference>
<dbReference type="GO" id="GO:0003700">
    <property type="term" value="F:DNA-binding transcription factor activity"/>
    <property type="evidence" value="ECO:0007669"/>
    <property type="project" value="InterPro"/>
</dbReference>
<dbReference type="CDD" id="cd08446">
    <property type="entry name" value="PBP2_Chlorocatechol"/>
    <property type="match status" value="1"/>
</dbReference>
<reference evidence="7" key="1">
    <citation type="submission" date="2016-10" db="EMBL/GenBank/DDBJ databases">
        <authorList>
            <person name="Varghese N."/>
            <person name="Submissions S."/>
        </authorList>
    </citation>
    <scope>NUCLEOTIDE SEQUENCE [LARGE SCALE GENOMIC DNA]</scope>
    <source>
        <strain evidence="7">JCM 18195</strain>
    </source>
</reference>
<dbReference type="SUPFAM" id="SSF46785">
    <property type="entry name" value="Winged helix' DNA-binding domain"/>
    <property type="match status" value="1"/>
</dbReference>
<dbReference type="Gene3D" id="3.40.190.10">
    <property type="entry name" value="Periplasmic binding protein-like II"/>
    <property type="match status" value="2"/>
</dbReference>